<keyword evidence="1" id="KW-0175">Coiled coil</keyword>
<dbReference type="Gene3D" id="1.20.1600.10">
    <property type="entry name" value="Outer membrane efflux proteins (OEP)"/>
    <property type="match status" value="2"/>
</dbReference>
<keyword evidence="4" id="KW-1185">Reference proteome</keyword>
<dbReference type="KEGG" id="gms:SOIL9_45780"/>
<evidence type="ECO:0000313" key="3">
    <source>
        <dbReference type="EMBL" id="VTR93136.1"/>
    </source>
</evidence>
<dbReference type="AlphaFoldDB" id="A0A6P2CXN4"/>
<dbReference type="PROSITE" id="PS51257">
    <property type="entry name" value="PROKAR_LIPOPROTEIN"/>
    <property type="match status" value="1"/>
</dbReference>
<feature type="coiled-coil region" evidence="1">
    <location>
        <begin position="460"/>
        <end position="487"/>
    </location>
</feature>
<name>A0A6P2CXN4_9BACT</name>
<dbReference type="SUPFAM" id="SSF56954">
    <property type="entry name" value="Outer membrane efflux proteins (OEP)"/>
    <property type="match status" value="2"/>
</dbReference>
<feature type="compositionally biased region" description="Pro residues" evidence="2">
    <location>
        <begin position="746"/>
        <end position="755"/>
    </location>
</feature>
<protein>
    <recommendedName>
        <fullName evidence="5">Outer membrane efflux protein</fullName>
    </recommendedName>
</protein>
<sequence>MRRAALPVLIAITLAVGCTRAHYRKSADRAAYPIVADREALGPGYGIGRLQLEPPPGSRLADPFNPDHPPKPPDDRAAGALMDHPYKFHGSRWWGKDGHTDLIEPVGWEAALAPDDRGTVYLNQNKSAEVALLNSREYQTALEDVYLSALSLTLNRFEFDLRWFGRNATAFNHAGLPEPNGSSTLTSNSDLGFNRNFAAGGQLLIDFANSIVYTSTGDNPQVRSNLLFNLTQPLLRNFGRKVRLEGLTQSERDVLYAVRDFARFRKSFYVSVAVQSGGYLDLLLAVQTLRNSEANLKRQEETYRLYAELFRGGRASVVEVDQFYQSFQGARQDVLNTRVALEGAKDQFKLVLGLPPRLPIELDVTPLDPFVLTDPKLEQLRDDLEAFQRARLQELDAPPSVEVLRRVFTALRDLAKNGPSAVTSAGADLDAFGRQLDHPARPTDDPEQRARDRATYTALKTALTEEAADLEKATARIERDAAGVTEETRKAAWEASVEGAKLFLTALDGVIAVQTQARIYRIELPEVNVSQGPALAFAKENRLDLQNRLGQATDAWRKVTVAANALRGGVDVVASANLTTDPERNQPLRFSSELSTYTVGLQFDGPLNRVAERNAYRLSLITYQRAKRSVVELSDRIEFQIRQDIRELERTRASFAIARQQVLSAARQYENSRLNLIGPKDRRTANDSTTLALIQALSALQAARNALAANFVLFEQRRLQLLLDLEELQLDDRGFPTNAAPRSPDRPGPAAPAPAPRAGAPGP</sequence>
<evidence type="ECO:0000313" key="4">
    <source>
        <dbReference type="Proteomes" id="UP000464178"/>
    </source>
</evidence>
<feature type="region of interest" description="Disordered" evidence="2">
    <location>
        <begin position="733"/>
        <end position="763"/>
    </location>
</feature>
<evidence type="ECO:0008006" key="5">
    <source>
        <dbReference type="Google" id="ProtNLM"/>
    </source>
</evidence>
<feature type="region of interest" description="Disordered" evidence="2">
    <location>
        <begin position="56"/>
        <end position="76"/>
    </location>
</feature>
<dbReference type="EMBL" id="LR593886">
    <property type="protein sequence ID" value="VTR93136.1"/>
    <property type="molecule type" value="Genomic_DNA"/>
</dbReference>
<dbReference type="Proteomes" id="UP000464178">
    <property type="component" value="Chromosome"/>
</dbReference>
<accession>A0A6P2CXN4</accession>
<evidence type="ECO:0000256" key="2">
    <source>
        <dbReference type="SAM" id="MobiDB-lite"/>
    </source>
</evidence>
<dbReference type="RefSeq" id="WP_162667912.1">
    <property type="nucleotide sequence ID" value="NZ_LR593886.1"/>
</dbReference>
<reference evidence="3 4" key="1">
    <citation type="submission" date="2019-05" db="EMBL/GenBank/DDBJ databases">
        <authorList>
            <consortium name="Science for Life Laboratories"/>
        </authorList>
    </citation>
    <scope>NUCLEOTIDE SEQUENCE [LARGE SCALE GENOMIC DNA]</scope>
    <source>
        <strain evidence="3">Soil9</strain>
    </source>
</reference>
<evidence type="ECO:0000256" key="1">
    <source>
        <dbReference type="SAM" id="Coils"/>
    </source>
</evidence>
<dbReference type="PANTHER" id="PTHR30203:SF33">
    <property type="entry name" value="BLR4455 PROTEIN"/>
    <property type="match status" value="1"/>
</dbReference>
<organism evidence="3 4">
    <name type="scientific">Gemmata massiliana</name>
    <dbReference type="NCBI Taxonomy" id="1210884"/>
    <lineage>
        <taxon>Bacteria</taxon>
        <taxon>Pseudomonadati</taxon>
        <taxon>Planctomycetota</taxon>
        <taxon>Planctomycetia</taxon>
        <taxon>Gemmatales</taxon>
        <taxon>Gemmataceae</taxon>
        <taxon>Gemmata</taxon>
    </lineage>
</organism>
<gene>
    <name evidence="3" type="ORF">SOIL9_45780</name>
</gene>
<proteinExistence type="predicted"/>
<dbReference type="PANTHER" id="PTHR30203">
    <property type="entry name" value="OUTER MEMBRANE CATION EFFLUX PROTEIN"/>
    <property type="match status" value="1"/>
</dbReference>
<dbReference type="InterPro" id="IPR010131">
    <property type="entry name" value="MdtP/NodT-like"/>
</dbReference>